<dbReference type="InterPro" id="IPR050228">
    <property type="entry name" value="Carboxylesterase_BioH"/>
</dbReference>
<dbReference type="Gene3D" id="3.40.50.1820">
    <property type="entry name" value="alpha/beta hydrolase"/>
    <property type="match status" value="1"/>
</dbReference>
<dbReference type="InterPro" id="IPR000639">
    <property type="entry name" value="Epox_hydrolase-like"/>
</dbReference>
<protein>
    <recommendedName>
        <fullName evidence="1">AB hydrolase-1 domain-containing protein</fullName>
    </recommendedName>
</protein>
<dbReference type="GO" id="GO:0003824">
    <property type="term" value="F:catalytic activity"/>
    <property type="evidence" value="ECO:0007669"/>
    <property type="project" value="InterPro"/>
</dbReference>
<dbReference type="PANTHER" id="PTHR43194">
    <property type="entry name" value="HYDROLASE ALPHA/BETA FOLD FAMILY"/>
    <property type="match status" value="1"/>
</dbReference>
<dbReference type="InterPro" id="IPR000073">
    <property type="entry name" value="AB_hydrolase_1"/>
</dbReference>
<proteinExistence type="predicted"/>
<dbReference type="PRINTS" id="PR00111">
    <property type="entry name" value="ABHYDROLASE"/>
</dbReference>
<dbReference type="EMBL" id="MWIH01000002">
    <property type="protein sequence ID" value="OQO95125.1"/>
    <property type="molecule type" value="Genomic_DNA"/>
</dbReference>
<dbReference type="InterPro" id="IPR029058">
    <property type="entry name" value="AB_hydrolase_fold"/>
</dbReference>
<reference evidence="2 3" key="1">
    <citation type="submission" date="2017-02" db="EMBL/GenBank/DDBJ databases">
        <title>Draft genome of Saccharomonospora sp. 154.</title>
        <authorList>
            <person name="Alonso-Carmona G.S."/>
            <person name="De La Haba R."/>
            <person name="Vera-Gargallo B."/>
            <person name="Sandoval-Trujillo A.H."/>
            <person name="Ramirez-Duran N."/>
            <person name="Ventosa A."/>
        </authorList>
    </citation>
    <scope>NUCLEOTIDE SEQUENCE [LARGE SCALE GENOMIC DNA]</scope>
    <source>
        <strain evidence="2 3">LRS4.154</strain>
    </source>
</reference>
<dbReference type="Proteomes" id="UP000192591">
    <property type="component" value="Unassembled WGS sequence"/>
</dbReference>
<dbReference type="Pfam" id="PF00561">
    <property type="entry name" value="Abhydrolase_1"/>
    <property type="match status" value="1"/>
</dbReference>
<dbReference type="STRING" id="1962155.B1813_01035"/>
<dbReference type="AlphaFoldDB" id="A0A1V9ADC4"/>
<evidence type="ECO:0000313" key="2">
    <source>
        <dbReference type="EMBL" id="OQO95125.1"/>
    </source>
</evidence>
<evidence type="ECO:0000259" key="1">
    <source>
        <dbReference type="Pfam" id="PF00561"/>
    </source>
</evidence>
<evidence type="ECO:0000313" key="3">
    <source>
        <dbReference type="Proteomes" id="UP000192591"/>
    </source>
</evidence>
<organism evidence="2 3">
    <name type="scientific">Saccharomonospora piscinae</name>
    <dbReference type="NCBI Taxonomy" id="687388"/>
    <lineage>
        <taxon>Bacteria</taxon>
        <taxon>Bacillati</taxon>
        <taxon>Actinomycetota</taxon>
        <taxon>Actinomycetes</taxon>
        <taxon>Pseudonocardiales</taxon>
        <taxon>Pseudonocardiaceae</taxon>
        <taxon>Saccharomonospora</taxon>
    </lineage>
</organism>
<name>A0A1V9ADC4_SACPI</name>
<gene>
    <name evidence="2" type="ORF">B1813_01035</name>
</gene>
<comment type="caution">
    <text evidence="2">The sequence shown here is derived from an EMBL/GenBank/DDBJ whole genome shotgun (WGS) entry which is preliminary data.</text>
</comment>
<accession>A0A1V9ADC4</accession>
<keyword evidence="3" id="KW-1185">Reference proteome</keyword>
<sequence>MTVGDEPCDIYYEQTGQGPDLLLLHTAGADGRQYHGVMAEHGLRSRYRMTAFDLPGHGRSDPLNTHLDGTYSLTTESYATVVLAVADALGLRTPVVCGSSMAGQICLDLAWRVPDRIGGVVACEAADRVPGRTVGWARHPLVNQALFVPEWIHGLSSPTSPRRWRDRIWWQYSQGGYATFAGDIDFYSGDWDGRDKVVEIDTDRCPVVMMTGEFDYSCTPEMSRATCDKIDGAHFRRLPGLGHFPMAENPPVFATHLSDALDHIGV</sequence>
<feature type="domain" description="AB hydrolase-1" evidence="1">
    <location>
        <begin position="21"/>
        <end position="250"/>
    </location>
</feature>
<dbReference type="PANTHER" id="PTHR43194:SF2">
    <property type="entry name" value="PEROXISOMAL MEMBRANE PROTEIN LPX1"/>
    <property type="match status" value="1"/>
</dbReference>
<dbReference type="SUPFAM" id="SSF53474">
    <property type="entry name" value="alpha/beta-Hydrolases"/>
    <property type="match status" value="1"/>
</dbReference>
<dbReference type="PRINTS" id="PR00412">
    <property type="entry name" value="EPOXHYDRLASE"/>
</dbReference>